<evidence type="ECO:0000256" key="3">
    <source>
        <dbReference type="ARBA" id="ARBA00023140"/>
    </source>
</evidence>
<name>A0AA37RRS0_9GAMM</name>
<dbReference type="CDD" id="cd06558">
    <property type="entry name" value="crotonase-like"/>
    <property type="match status" value="1"/>
</dbReference>
<keyword evidence="4" id="KW-0413">Isomerase</keyword>
<dbReference type="PANTHER" id="PTHR43684">
    <property type="match status" value="1"/>
</dbReference>
<accession>A0AA37RRS0</accession>
<organism evidence="5 6">
    <name type="scientific">Paraferrimonas sedimenticola</name>
    <dbReference type="NCBI Taxonomy" id="375674"/>
    <lineage>
        <taxon>Bacteria</taxon>
        <taxon>Pseudomonadati</taxon>
        <taxon>Pseudomonadota</taxon>
        <taxon>Gammaproteobacteria</taxon>
        <taxon>Alteromonadales</taxon>
        <taxon>Ferrimonadaceae</taxon>
        <taxon>Paraferrimonas</taxon>
    </lineage>
</organism>
<dbReference type="InterPro" id="IPR029045">
    <property type="entry name" value="ClpP/crotonase-like_dom_sf"/>
</dbReference>
<dbReference type="SUPFAM" id="SSF52096">
    <property type="entry name" value="ClpP/crotonase"/>
    <property type="match status" value="1"/>
</dbReference>
<dbReference type="PANTHER" id="PTHR43684:SF1">
    <property type="entry name" value="ENOYL-COA DELTA ISOMERASE 2"/>
    <property type="match status" value="1"/>
</dbReference>
<reference evidence="5" key="2">
    <citation type="submission" date="2023-01" db="EMBL/GenBank/DDBJ databases">
        <title>Draft genome sequence of Paraferrimonas sedimenticola strain NBRC 101628.</title>
        <authorList>
            <person name="Sun Q."/>
            <person name="Mori K."/>
        </authorList>
    </citation>
    <scope>NUCLEOTIDE SEQUENCE</scope>
    <source>
        <strain evidence="5">NBRC 101628</strain>
    </source>
</reference>
<dbReference type="RefSeq" id="WP_095506227.1">
    <property type="nucleotide sequence ID" value="NZ_BSNC01000001.1"/>
</dbReference>
<gene>
    <name evidence="5" type="ORF">GCM10007895_01690</name>
</gene>
<evidence type="ECO:0000313" key="6">
    <source>
        <dbReference type="Proteomes" id="UP001161422"/>
    </source>
</evidence>
<dbReference type="Gene3D" id="3.90.226.10">
    <property type="entry name" value="2-enoyl-CoA Hydratase, Chain A, domain 1"/>
    <property type="match status" value="1"/>
</dbReference>
<evidence type="ECO:0000313" key="5">
    <source>
        <dbReference type="EMBL" id="GLP94863.1"/>
    </source>
</evidence>
<dbReference type="InterPro" id="IPR051053">
    <property type="entry name" value="ECH/Chromodomain_protein"/>
</dbReference>
<evidence type="ECO:0000256" key="1">
    <source>
        <dbReference type="ARBA" id="ARBA00004275"/>
    </source>
</evidence>
<reference evidence="5" key="1">
    <citation type="journal article" date="2014" name="Int. J. Syst. Evol. Microbiol.">
        <title>Complete genome sequence of Corynebacterium casei LMG S-19264T (=DSM 44701T), isolated from a smear-ripened cheese.</title>
        <authorList>
            <consortium name="US DOE Joint Genome Institute (JGI-PGF)"/>
            <person name="Walter F."/>
            <person name="Albersmeier A."/>
            <person name="Kalinowski J."/>
            <person name="Ruckert C."/>
        </authorList>
    </citation>
    <scope>NUCLEOTIDE SEQUENCE</scope>
    <source>
        <strain evidence="5">NBRC 101628</strain>
    </source>
</reference>
<dbReference type="Pfam" id="PF00378">
    <property type="entry name" value="ECH_1"/>
    <property type="match status" value="1"/>
</dbReference>
<dbReference type="GO" id="GO:0004165">
    <property type="term" value="F:delta(3)-delta(2)-enoyl-CoA isomerase activity"/>
    <property type="evidence" value="ECO:0007669"/>
    <property type="project" value="UniProtKB-ARBA"/>
</dbReference>
<dbReference type="InterPro" id="IPR001753">
    <property type="entry name" value="Enoyl-CoA_hydra/iso"/>
</dbReference>
<evidence type="ECO:0000256" key="4">
    <source>
        <dbReference type="ARBA" id="ARBA00023235"/>
    </source>
</evidence>
<proteinExistence type="inferred from homology"/>
<dbReference type="AlphaFoldDB" id="A0AA37RRS0"/>
<sequence length="261" mass="28180">MTQFQTILLECEGSLAKLHLNRPDAANGMSGQMLQELADATTWLRQQEQIKLVVISASGRFFCAGGDINYLLSIDGDIAPAVEAQVALLNLTMVNLAEMDALVLCAVNGVASGAGFSLAVAADMVIATRAAKFTMAYSNIGFSPDGGASYYLPRLVGMRKAQELIYTSRLLSADEAHDWGLINQVVDDQDFEGEVTLLTHKLLSYSKTGQARAKGLLRATDNNSLQQQLAIEARDIGLSVASQDGQEGMNAFMQKRQPQFK</sequence>
<protein>
    <submittedName>
        <fullName evidence="5">Enoyl-CoA hydratase</fullName>
    </submittedName>
</protein>
<dbReference type="EMBL" id="BSNC01000001">
    <property type="protein sequence ID" value="GLP94863.1"/>
    <property type="molecule type" value="Genomic_DNA"/>
</dbReference>
<comment type="caution">
    <text evidence="5">The sequence shown here is derived from an EMBL/GenBank/DDBJ whole genome shotgun (WGS) entry which is preliminary data.</text>
</comment>
<comment type="subcellular location">
    <subcellularLocation>
        <location evidence="1">Peroxisome</location>
    </subcellularLocation>
</comment>
<comment type="similarity">
    <text evidence="2">Belongs to the enoyl-CoA hydratase/isomerase family.</text>
</comment>
<keyword evidence="6" id="KW-1185">Reference proteome</keyword>
<evidence type="ECO:0000256" key="2">
    <source>
        <dbReference type="ARBA" id="ARBA00005254"/>
    </source>
</evidence>
<dbReference type="InterPro" id="IPR014748">
    <property type="entry name" value="Enoyl-CoA_hydra_C"/>
</dbReference>
<dbReference type="Gene3D" id="1.10.12.10">
    <property type="entry name" value="Lyase 2-enoyl-coa Hydratase, Chain A, domain 2"/>
    <property type="match status" value="1"/>
</dbReference>
<keyword evidence="3" id="KW-0576">Peroxisome</keyword>
<dbReference type="Proteomes" id="UP001161422">
    <property type="component" value="Unassembled WGS sequence"/>
</dbReference>